<sequence>MEIQASNHLSIYYNFGFIKVQNRIDVVCIFKTKELKERMQLLEIRNNEFKVLIAIYEYYDFLKLYYYRYNTQPFEVA</sequence>
<gene>
    <name evidence="1" type="ORF">G436_0280</name>
</gene>
<dbReference type="Proteomes" id="UP000056502">
    <property type="component" value="Chromosome I"/>
</dbReference>
<accession>A0A0M4MQW6</accession>
<dbReference type="EMBL" id="CP012603">
    <property type="protein sequence ID" value="ALE37508.1"/>
    <property type="molecule type" value="Genomic_DNA"/>
</dbReference>
<reference evidence="1 2" key="1">
    <citation type="journal article" date="2015" name="Genome Announc.">
        <title>Whole-Genome Sequence of Leptospira interrogans Serovar Hardjo Subtype Hardjoprajitno Strain Norma, Isolated from Cattle in a Leptospirosis Outbreak in Brazil.</title>
        <authorList>
            <person name="Cosate M.R."/>
            <person name="Soares S.C."/>
            <person name="Mendes T.A."/>
            <person name="Raittz R.T."/>
            <person name="Moreira E.C."/>
            <person name="Leite R."/>
            <person name="Fernandes G.R."/>
            <person name="Haddad J.P."/>
            <person name="Ortega J.M."/>
        </authorList>
    </citation>
    <scope>NUCLEOTIDE SEQUENCE [LARGE SCALE GENOMIC DNA]</scope>
    <source>
        <strain evidence="1 2">Norma</strain>
    </source>
</reference>
<name>A0A0M4MQW6_LEPIR</name>
<dbReference type="PATRIC" id="fig|1279460.3.peg.281"/>
<evidence type="ECO:0000313" key="2">
    <source>
        <dbReference type="Proteomes" id="UP000056502"/>
    </source>
</evidence>
<evidence type="ECO:0000313" key="1">
    <source>
        <dbReference type="EMBL" id="ALE37508.1"/>
    </source>
</evidence>
<dbReference type="GeneID" id="68211552"/>
<proteinExistence type="predicted"/>
<dbReference type="RefSeq" id="WP_000405336.1">
    <property type="nucleotide sequence ID" value="NZ_CP012603.1"/>
</dbReference>
<protein>
    <submittedName>
        <fullName evidence="1">Uncharacterized protein</fullName>
    </submittedName>
</protein>
<dbReference type="AlphaFoldDB" id="A0A0M4MQW6"/>
<organism evidence="1">
    <name type="scientific">Leptospira interrogans serovar Hardjo str. Norma</name>
    <dbReference type="NCBI Taxonomy" id="1279460"/>
    <lineage>
        <taxon>Bacteria</taxon>
        <taxon>Pseudomonadati</taxon>
        <taxon>Spirochaetota</taxon>
        <taxon>Spirochaetia</taxon>
        <taxon>Leptospirales</taxon>
        <taxon>Leptospiraceae</taxon>
        <taxon>Leptospira</taxon>
    </lineage>
</organism>